<dbReference type="InterPro" id="IPR051309">
    <property type="entry name" value="ABCF_ATPase"/>
</dbReference>
<dbReference type="FunFam" id="3.40.50.300:FF:000011">
    <property type="entry name" value="Putative ABC transporter ATP-binding component"/>
    <property type="match status" value="1"/>
</dbReference>
<dbReference type="GO" id="GO:0003677">
    <property type="term" value="F:DNA binding"/>
    <property type="evidence" value="ECO:0007669"/>
    <property type="project" value="UniProtKB-UniRule"/>
</dbReference>
<feature type="domain" description="ABC transporter" evidence="12">
    <location>
        <begin position="4"/>
        <end position="226"/>
    </location>
</feature>
<evidence type="ECO:0000256" key="9">
    <source>
        <dbReference type="ARBA" id="ARBA00049360"/>
    </source>
</evidence>
<evidence type="ECO:0000256" key="1">
    <source>
        <dbReference type="ARBA" id="ARBA00022490"/>
    </source>
</evidence>
<dbReference type="Pfam" id="PF00005">
    <property type="entry name" value="ABC_tran"/>
    <property type="match status" value="2"/>
</dbReference>
<name>A0A518K8P2_9BACT</name>
<dbReference type="CDD" id="cd03221">
    <property type="entry name" value="ABCF_EF-3"/>
    <property type="match status" value="2"/>
</dbReference>
<dbReference type="InterPro" id="IPR032781">
    <property type="entry name" value="ABC_tran_Xtn"/>
</dbReference>
<comment type="catalytic activity">
    <reaction evidence="9 11">
        <text>ATP + H2O = ADP + phosphate + H(+)</text>
        <dbReference type="Rhea" id="RHEA:13065"/>
        <dbReference type="ChEBI" id="CHEBI:15377"/>
        <dbReference type="ChEBI" id="CHEBI:15378"/>
        <dbReference type="ChEBI" id="CHEBI:30616"/>
        <dbReference type="ChEBI" id="CHEBI:43474"/>
        <dbReference type="ChEBI" id="CHEBI:456216"/>
    </reaction>
</comment>
<keyword evidence="5 11" id="KW-0378">Hydrolase</keyword>
<proteinExistence type="inferred from homology"/>
<dbReference type="GO" id="GO:0043022">
    <property type="term" value="F:ribosome binding"/>
    <property type="evidence" value="ECO:0007669"/>
    <property type="project" value="UniProtKB-UniRule"/>
</dbReference>
<dbReference type="Pfam" id="PF12848">
    <property type="entry name" value="ABC_tran_Xtn"/>
    <property type="match status" value="1"/>
</dbReference>
<dbReference type="GO" id="GO:0005524">
    <property type="term" value="F:ATP binding"/>
    <property type="evidence" value="ECO:0007669"/>
    <property type="project" value="UniProtKB-UniRule"/>
</dbReference>
<dbReference type="PANTHER" id="PTHR42855:SF1">
    <property type="entry name" value="ABC TRANSPORTER DOMAIN-CONTAINING PROTEIN"/>
    <property type="match status" value="1"/>
</dbReference>
<dbReference type="SUPFAM" id="SSF52540">
    <property type="entry name" value="P-loop containing nucleoside triphosphate hydrolases"/>
    <property type="match status" value="2"/>
</dbReference>
<evidence type="ECO:0000256" key="4">
    <source>
        <dbReference type="ARBA" id="ARBA00022763"/>
    </source>
</evidence>
<dbReference type="Proteomes" id="UP000316426">
    <property type="component" value="Chromosome"/>
</dbReference>
<dbReference type="InterPro" id="IPR032524">
    <property type="entry name" value="ABC_tran_C"/>
</dbReference>
<dbReference type="InterPro" id="IPR043686">
    <property type="entry name" value="Uup"/>
</dbReference>
<dbReference type="GO" id="GO:0005737">
    <property type="term" value="C:cytoplasm"/>
    <property type="evidence" value="ECO:0007669"/>
    <property type="project" value="UniProtKB-SubCell"/>
</dbReference>
<dbReference type="FunFam" id="3.40.50.300:FF:000309">
    <property type="entry name" value="ABC transporter ATP-binding protein"/>
    <property type="match status" value="1"/>
</dbReference>
<dbReference type="GO" id="GO:0016887">
    <property type="term" value="F:ATP hydrolysis activity"/>
    <property type="evidence" value="ECO:0007669"/>
    <property type="project" value="UniProtKB-UniRule"/>
</dbReference>
<dbReference type="RefSeq" id="WP_145112306.1">
    <property type="nucleotide sequence ID" value="NZ_CP036349.1"/>
</dbReference>
<dbReference type="PROSITE" id="PS00211">
    <property type="entry name" value="ABC_TRANSPORTER_1"/>
    <property type="match status" value="1"/>
</dbReference>
<feature type="binding site" evidence="11">
    <location>
        <begin position="327"/>
        <end position="334"/>
    </location>
    <ligand>
        <name>ATP</name>
        <dbReference type="ChEBI" id="CHEBI:30616"/>
        <label>2</label>
    </ligand>
</feature>
<keyword evidence="1 11" id="KW-0963">Cytoplasm</keyword>
<keyword evidence="3 11" id="KW-0547">Nucleotide-binding</keyword>
<evidence type="ECO:0000256" key="6">
    <source>
        <dbReference type="ARBA" id="ARBA00022840"/>
    </source>
</evidence>
<dbReference type="Gene3D" id="3.40.50.300">
    <property type="entry name" value="P-loop containing nucleotide triphosphate hydrolases"/>
    <property type="match status" value="2"/>
</dbReference>
<evidence type="ECO:0000256" key="2">
    <source>
        <dbReference type="ARBA" id="ARBA00022737"/>
    </source>
</evidence>
<evidence type="ECO:0000256" key="10">
    <source>
        <dbReference type="ARBA" id="ARBA00061478"/>
    </source>
</evidence>
<dbReference type="EMBL" id="CP036349">
    <property type="protein sequence ID" value="QDV74155.1"/>
    <property type="molecule type" value="Genomic_DNA"/>
</dbReference>
<dbReference type="InterPro" id="IPR037118">
    <property type="entry name" value="Val-tRNA_synth_C_sf"/>
</dbReference>
<dbReference type="EC" id="3.6.1.-" evidence="11"/>
<keyword evidence="6 11" id="KW-0067">ATP-binding</keyword>
<feature type="domain" description="ABC transporter" evidence="12">
    <location>
        <begin position="293"/>
        <end position="512"/>
    </location>
</feature>
<keyword evidence="14" id="KW-1185">Reference proteome</keyword>
<dbReference type="PANTHER" id="PTHR42855">
    <property type="entry name" value="ABC TRANSPORTER ATP-BINDING SUBUNIT"/>
    <property type="match status" value="1"/>
</dbReference>
<comment type="subcellular location">
    <subcellularLocation>
        <location evidence="11">Cytoplasm</location>
    </subcellularLocation>
    <text evidence="11">Associates with ribosomes.</text>
</comment>
<dbReference type="KEGG" id="bmei:Spa11_23550"/>
<gene>
    <name evidence="11 13" type="primary">uup</name>
    <name evidence="13" type="ORF">Spa11_23550</name>
</gene>
<evidence type="ECO:0000256" key="8">
    <source>
        <dbReference type="ARBA" id="ARBA00023204"/>
    </source>
</evidence>
<feature type="coiled-coil region" evidence="11">
    <location>
        <begin position="541"/>
        <end position="595"/>
    </location>
</feature>
<dbReference type="InterPro" id="IPR017871">
    <property type="entry name" value="ABC_transporter-like_CS"/>
</dbReference>
<comment type="similarity">
    <text evidence="10 11">Belongs to the ABC transporter superfamily. ABCF family. Uup subfamily.</text>
</comment>
<evidence type="ECO:0000313" key="14">
    <source>
        <dbReference type="Proteomes" id="UP000316426"/>
    </source>
</evidence>
<dbReference type="GO" id="GO:0006281">
    <property type="term" value="P:DNA repair"/>
    <property type="evidence" value="ECO:0007669"/>
    <property type="project" value="UniProtKB-KW"/>
</dbReference>
<keyword evidence="11" id="KW-0175">Coiled coil</keyword>
<keyword evidence="8 11" id="KW-0234">DNA repair</keyword>
<evidence type="ECO:0000256" key="11">
    <source>
        <dbReference type="HAMAP-Rule" id="MF_00848"/>
    </source>
</evidence>
<evidence type="ECO:0000256" key="5">
    <source>
        <dbReference type="ARBA" id="ARBA00022801"/>
    </source>
</evidence>
<evidence type="ECO:0000259" key="12">
    <source>
        <dbReference type="PROSITE" id="PS50893"/>
    </source>
</evidence>
<feature type="binding site" evidence="11">
    <location>
        <begin position="36"/>
        <end position="43"/>
    </location>
    <ligand>
        <name>ATP</name>
        <dbReference type="ChEBI" id="CHEBI:30616"/>
        <label>1</label>
    </ligand>
</feature>
<dbReference type="InterPro" id="IPR003593">
    <property type="entry name" value="AAA+_ATPase"/>
</dbReference>
<dbReference type="Gene3D" id="1.10.287.380">
    <property type="entry name" value="Valyl-tRNA synthetase, C-terminal domain"/>
    <property type="match status" value="1"/>
</dbReference>
<sequence length="604" mass="66933">MPLVTLDNLTIAFRGPALLDGVSAVIEPGQKIGLLGRNGAGKSTLMKLIAGEVLPDSGRCVLAEGVHVARLEQEIPPELEGIDIAGASVDEVIRSGWRPTGEHDDWRQDKEVERLLRELRLDPTAKFADLSVGLKRRTLLGRAVLGRPDLLLLDEPTNHLDLAAIEHLESVLKAWPTALLFVTHDREFLRRVATRILEIDRGRLFDWSCDYDAFLERKEQALAAEEKQNALFDKRLAEEERWIRQGIKARRTRNEGRVRALKALRVEHGLRREREGKANLVIQEADRSGALVARAENVSFRYEGADEPAFVGLTTTLMRGDKVGVIGPNGAGKTTLLRTLLGELRPTSGAVRLGTNLQVAYFDQLRGQLDDAQTAEQAVADGYDTIKIAGGTRHIIGYLRDFLFTPDRARTPIQFLSGGERNRLLLAKLFAKPANVIVLDEPTNDLDAETLELLEDRLTDYDGTLLVVSHDRAFLNNVVTSTLVFEDGNVKEYDGGYDDWVRQRRAAPVAEVAEAPKPVVKEEPAKPQAAKKLGFKEKRELESLPATIEKLESQLAELHTRMADPAFYKSAPEVIAAAQAEAGALQSQLDTAYQRWEELEAIGG</sequence>
<dbReference type="SMART" id="SM00382">
    <property type="entry name" value="AAA"/>
    <property type="match status" value="2"/>
</dbReference>
<keyword evidence="4 11" id="KW-0227">DNA damage</keyword>
<reference evidence="13 14" key="1">
    <citation type="submission" date="2019-02" db="EMBL/GenBank/DDBJ databases">
        <title>Deep-cultivation of Planctomycetes and their phenomic and genomic characterization uncovers novel biology.</title>
        <authorList>
            <person name="Wiegand S."/>
            <person name="Jogler M."/>
            <person name="Boedeker C."/>
            <person name="Pinto D."/>
            <person name="Vollmers J."/>
            <person name="Rivas-Marin E."/>
            <person name="Kohn T."/>
            <person name="Peeters S.H."/>
            <person name="Heuer A."/>
            <person name="Rast P."/>
            <person name="Oberbeckmann S."/>
            <person name="Bunk B."/>
            <person name="Jeske O."/>
            <person name="Meyerdierks A."/>
            <person name="Storesund J.E."/>
            <person name="Kallscheuer N."/>
            <person name="Luecker S."/>
            <person name="Lage O.M."/>
            <person name="Pohl T."/>
            <person name="Merkel B.J."/>
            <person name="Hornburger P."/>
            <person name="Mueller R.-W."/>
            <person name="Bruemmer F."/>
            <person name="Labrenz M."/>
            <person name="Spormann A.M."/>
            <person name="Op den Camp H."/>
            <person name="Overmann J."/>
            <person name="Amann R."/>
            <person name="Jetten M.S.M."/>
            <person name="Mascher T."/>
            <person name="Medema M.H."/>
            <person name="Devos D.P."/>
            <person name="Kaster A.-K."/>
            <person name="Ovreas L."/>
            <person name="Rohde M."/>
            <person name="Galperin M.Y."/>
            <person name="Jogler C."/>
        </authorList>
    </citation>
    <scope>NUCLEOTIDE SEQUENCE [LARGE SCALE GENOMIC DNA]</scope>
    <source>
        <strain evidence="13 14">Spa11</strain>
    </source>
</reference>
<comment type="function">
    <text evidence="11">Probably plays a role in ribosome assembly or function. May be involved in resolution of branched DNA intermediates that result from template switching in postreplication gaps. Binds DNA and has ATPase activity.</text>
</comment>
<evidence type="ECO:0000313" key="13">
    <source>
        <dbReference type="EMBL" id="QDV74155.1"/>
    </source>
</evidence>
<dbReference type="InterPro" id="IPR003439">
    <property type="entry name" value="ABC_transporter-like_ATP-bd"/>
</dbReference>
<dbReference type="InterPro" id="IPR027417">
    <property type="entry name" value="P-loop_NTPase"/>
</dbReference>
<protein>
    <recommendedName>
        <fullName evidence="11">ATP-binding protein Uup</fullName>
        <ecNumber evidence="11">3.6.1.-</ecNumber>
    </recommendedName>
</protein>
<dbReference type="AlphaFoldDB" id="A0A518K8P2"/>
<dbReference type="HAMAP" id="MF_00848">
    <property type="entry name" value="Uup"/>
    <property type="match status" value="1"/>
</dbReference>
<evidence type="ECO:0000256" key="3">
    <source>
        <dbReference type="ARBA" id="ARBA00022741"/>
    </source>
</evidence>
<dbReference type="Pfam" id="PF16326">
    <property type="entry name" value="ABC_tran_CTD"/>
    <property type="match status" value="1"/>
</dbReference>
<organism evidence="13 14">
    <name type="scientific">Botrimarina mediterranea</name>
    <dbReference type="NCBI Taxonomy" id="2528022"/>
    <lineage>
        <taxon>Bacteria</taxon>
        <taxon>Pseudomonadati</taxon>
        <taxon>Planctomycetota</taxon>
        <taxon>Planctomycetia</taxon>
        <taxon>Pirellulales</taxon>
        <taxon>Lacipirellulaceae</taxon>
        <taxon>Botrimarina</taxon>
    </lineage>
</organism>
<dbReference type="PROSITE" id="PS50893">
    <property type="entry name" value="ABC_TRANSPORTER_2"/>
    <property type="match status" value="2"/>
</dbReference>
<accession>A0A518K8P2</accession>
<keyword evidence="2 11" id="KW-0677">Repeat</keyword>
<evidence type="ECO:0000256" key="7">
    <source>
        <dbReference type="ARBA" id="ARBA00023125"/>
    </source>
</evidence>
<keyword evidence="7 11" id="KW-0238">DNA-binding</keyword>